<evidence type="ECO:0000313" key="7">
    <source>
        <dbReference type="Proteomes" id="UP001353858"/>
    </source>
</evidence>
<dbReference type="SUPFAM" id="SSF63825">
    <property type="entry name" value="YWTD domain"/>
    <property type="match status" value="1"/>
</dbReference>
<organism evidence="6 7">
    <name type="scientific">Aquatica leii</name>
    <dbReference type="NCBI Taxonomy" id="1421715"/>
    <lineage>
        <taxon>Eukaryota</taxon>
        <taxon>Metazoa</taxon>
        <taxon>Ecdysozoa</taxon>
        <taxon>Arthropoda</taxon>
        <taxon>Hexapoda</taxon>
        <taxon>Insecta</taxon>
        <taxon>Pterygota</taxon>
        <taxon>Neoptera</taxon>
        <taxon>Endopterygota</taxon>
        <taxon>Coleoptera</taxon>
        <taxon>Polyphaga</taxon>
        <taxon>Elateriformia</taxon>
        <taxon>Elateroidea</taxon>
        <taxon>Lampyridae</taxon>
        <taxon>Luciolinae</taxon>
        <taxon>Aquatica</taxon>
    </lineage>
</organism>
<comment type="subcellular location">
    <subcellularLocation>
        <location evidence="1">Secreted</location>
    </subcellularLocation>
</comment>
<dbReference type="InterPro" id="IPR011042">
    <property type="entry name" value="6-blade_b-propeller_TolB-like"/>
</dbReference>
<comment type="caution">
    <text evidence="6">The sequence shown here is derived from an EMBL/GenBank/DDBJ whole genome shotgun (WGS) entry which is preliminary data.</text>
</comment>
<comment type="similarity">
    <text evidence="2">Belongs to the major royal jelly protein family.</text>
</comment>
<reference evidence="7" key="1">
    <citation type="submission" date="2023-01" db="EMBL/GenBank/DDBJ databases">
        <title>Key to firefly adult light organ development and bioluminescence: homeobox transcription factors regulate luciferase expression and transportation to peroxisome.</title>
        <authorList>
            <person name="Fu X."/>
        </authorList>
    </citation>
    <scope>NUCLEOTIDE SEQUENCE [LARGE SCALE GENOMIC DNA]</scope>
</reference>
<evidence type="ECO:0000313" key="6">
    <source>
        <dbReference type="EMBL" id="KAK4874678.1"/>
    </source>
</evidence>
<gene>
    <name evidence="6" type="ORF">RN001_014038</name>
</gene>
<name>A0AAN7SLV3_9COLE</name>
<feature type="chain" id="PRO_5042843788" evidence="5">
    <location>
        <begin position="16"/>
        <end position="350"/>
    </location>
</feature>
<accession>A0AAN7SLV3</accession>
<evidence type="ECO:0000256" key="1">
    <source>
        <dbReference type="ARBA" id="ARBA00004613"/>
    </source>
</evidence>
<keyword evidence="7" id="KW-1185">Reference proteome</keyword>
<evidence type="ECO:0000256" key="5">
    <source>
        <dbReference type="SAM" id="SignalP"/>
    </source>
</evidence>
<dbReference type="AlphaFoldDB" id="A0AAN7SLV3"/>
<evidence type="ECO:0000256" key="4">
    <source>
        <dbReference type="ARBA" id="ARBA00022729"/>
    </source>
</evidence>
<dbReference type="Gene3D" id="2.120.10.30">
    <property type="entry name" value="TolB, C-terminal domain"/>
    <property type="match status" value="1"/>
</dbReference>
<keyword evidence="4 5" id="KW-0732">Signal</keyword>
<protein>
    <submittedName>
        <fullName evidence="6">Uncharacterized protein</fullName>
    </submittedName>
</protein>
<feature type="signal peptide" evidence="5">
    <location>
        <begin position="1"/>
        <end position="15"/>
    </location>
</feature>
<dbReference type="InterPro" id="IPR017996">
    <property type="entry name" value="MRJP/yellow-related"/>
</dbReference>
<evidence type="ECO:0000256" key="2">
    <source>
        <dbReference type="ARBA" id="ARBA00009127"/>
    </source>
</evidence>
<dbReference type="Pfam" id="PF03022">
    <property type="entry name" value="MRJP"/>
    <property type="match status" value="1"/>
</dbReference>
<evidence type="ECO:0000256" key="3">
    <source>
        <dbReference type="ARBA" id="ARBA00022525"/>
    </source>
</evidence>
<dbReference type="EMBL" id="JARPUR010000006">
    <property type="protein sequence ID" value="KAK4874678.1"/>
    <property type="molecule type" value="Genomic_DNA"/>
</dbReference>
<proteinExistence type="inferred from homology"/>
<sequence length="350" mass="39637">MHIYIFVIIFTTAQCLDLRKNGVFPNYYASSIAIYKNRAFIALSRNSCYSNITTPTLIEASWNGNNIVLHSGKKLFFKQIWGKCDQLQNVVSLDVEVKKARLWILDEGNKKCPPKLLIYNLYGNYEVHVSSFYNFANEELSYLSVDALTEFGTLCYITFKTSNNIIVFSLNNLGWCVVSFNSGPIHPHRIAISKSNLHLYLTADNNDELLALNLSEVRNIGRQALMLDQKLGVAYVGKKLGPSTGIVIDVAGGLNYYLPRDYAVVRWDINKPLSAEHHDVLLQSYGILPHVSHLFNDPHNNVWALVNPVDIKQCTKEDSKVVHEMSAVSRVVQLSKCLRRGLKVRMLKLL</sequence>
<dbReference type="Proteomes" id="UP001353858">
    <property type="component" value="Unassembled WGS sequence"/>
</dbReference>
<keyword evidence="3" id="KW-0964">Secreted</keyword>
<dbReference type="GO" id="GO:0005576">
    <property type="term" value="C:extracellular region"/>
    <property type="evidence" value="ECO:0007669"/>
    <property type="project" value="UniProtKB-SubCell"/>
</dbReference>